<comment type="subcellular location">
    <subcellularLocation>
        <location evidence="1">Cell membrane</location>
        <topology evidence="1">Multi-pass membrane protein</topology>
    </subcellularLocation>
</comment>
<sequence length="486" mass="55140">MDILLTFFRSSSMTFLSVLLAAAYVCLAVATTIHILLYKEDIKGAIGWIAIVFLSPFLGTFFYVFLGINRVKRKGIKLRKKHGMLGRRSIAGKQNEFGDITPYVKQFIDFSFNVYPQNFAQGNNIKPLLNGTEAYPEMIDAISKAKKEVLVESYIFDADNETDKFLKAFKQAAKNGAAVKVIIDGFGTLRFFRRSIEKKLAAIEGVECAVFLPPLIPISMPFVNLRNHRKIMIIDGKTAFFGGMNLSKKNVSLKDLAHGVQDITFKIEGPVIDQMSEIFEDDWEFATGHEMTGRSRYVHYGKKGGMLARVVPDGPDKNNGKIESLLHGRINMAKNHIVITTPYFLPENEILTALELAAQRGVLVEVFIPEISDHIIMNWAEEPNFKRLLKKGVKIYRTPQPFDHSKIFIVDGEWACIGSTNWDVRSFKLHFEADMEIISKNFAAKLLKIVKLKKKISKPAQLQDCLNLPFLKRLRNNAFRLITPYY</sequence>
<dbReference type="OrthoDB" id="9762009at2"/>
<evidence type="ECO:0000256" key="5">
    <source>
        <dbReference type="ARBA" id="ARBA00023136"/>
    </source>
</evidence>
<evidence type="ECO:0000256" key="3">
    <source>
        <dbReference type="ARBA" id="ARBA00022692"/>
    </source>
</evidence>
<dbReference type="InterPro" id="IPR025202">
    <property type="entry name" value="PLD-like_dom"/>
</dbReference>
<keyword evidence="4 6" id="KW-1133">Transmembrane helix</keyword>
<dbReference type="RefSeq" id="WP_052571353.1">
    <property type="nucleotide sequence ID" value="NZ_CP009498.1"/>
</dbReference>
<dbReference type="GO" id="GO:0008808">
    <property type="term" value="F:cardiolipin synthase activity"/>
    <property type="evidence" value="ECO:0007669"/>
    <property type="project" value="TreeGrafter"/>
</dbReference>
<feature type="transmembrane region" description="Helical" evidence="6">
    <location>
        <begin position="48"/>
        <end position="71"/>
    </location>
</feature>
<feature type="transmembrane region" description="Helical" evidence="6">
    <location>
        <begin position="12"/>
        <end position="36"/>
    </location>
</feature>
<dbReference type="AlphaFoldDB" id="A0A0G3WL73"/>
<dbReference type="GO" id="GO:0005886">
    <property type="term" value="C:plasma membrane"/>
    <property type="evidence" value="ECO:0007669"/>
    <property type="project" value="UniProtKB-SubCell"/>
</dbReference>
<dbReference type="Proteomes" id="UP000035337">
    <property type="component" value="Chromosome"/>
</dbReference>
<keyword evidence="9" id="KW-1185">Reference proteome</keyword>
<feature type="domain" description="PLD phosphodiesterase" evidence="7">
    <location>
        <begin position="223"/>
        <end position="250"/>
    </location>
</feature>
<keyword evidence="5 6" id="KW-0472">Membrane</keyword>
<evidence type="ECO:0000256" key="1">
    <source>
        <dbReference type="ARBA" id="ARBA00004651"/>
    </source>
</evidence>
<evidence type="ECO:0000313" key="8">
    <source>
        <dbReference type="EMBL" id="AKL98635.1"/>
    </source>
</evidence>
<feature type="domain" description="PLD phosphodiesterase" evidence="7">
    <location>
        <begin position="399"/>
        <end position="426"/>
    </location>
</feature>
<organism evidence="8 9">
    <name type="scientific">Endomicrobium proavitum</name>
    <dbReference type="NCBI Taxonomy" id="1408281"/>
    <lineage>
        <taxon>Bacteria</taxon>
        <taxon>Pseudomonadati</taxon>
        <taxon>Elusimicrobiota</taxon>
        <taxon>Endomicrobiia</taxon>
        <taxon>Endomicrobiales</taxon>
        <taxon>Endomicrobiaceae</taxon>
        <taxon>Endomicrobium</taxon>
    </lineage>
</organism>
<keyword evidence="2" id="KW-1003">Cell membrane</keyword>
<evidence type="ECO:0000256" key="2">
    <source>
        <dbReference type="ARBA" id="ARBA00022475"/>
    </source>
</evidence>
<evidence type="ECO:0000313" key="9">
    <source>
        <dbReference type="Proteomes" id="UP000035337"/>
    </source>
</evidence>
<evidence type="ECO:0000256" key="6">
    <source>
        <dbReference type="SAM" id="Phobius"/>
    </source>
</evidence>
<proteinExistence type="predicted"/>
<dbReference type="Pfam" id="PF13396">
    <property type="entry name" value="PLDc_N"/>
    <property type="match status" value="1"/>
</dbReference>
<dbReference type="KEGG" id="epo:Epro_1256"/>
<dbReference type="Gene3D" id="3.30.870.10">
    <property type="entry name" value="Endonuclease Chain A"/>
    <property type="match status" value="2"/>
</dbReference>
<dbReference type="Pfam" id="PF13091">
    <property type="entry name" value="PLDc_2"/>
    <property type="match status" value="2"/>
</dbReference>
<evidence type="ECO:0000256" key="4">
    <source>
        <dbReference type="ARBA" id="ARBA00022989"/>
    </source>
</evidence>
<dbReference type="PANTHER" id="PTHR21248:SF22">
    <property type="entry name" value="PHOSPHOLIPASE D"/>
    <property type="match status" value="1"/>
</dbReference>
<dbReference type="EMBL" id="CP009498">
    <property type="protein sequence ID" value="AKL98635.1"/>
    <property type="molecule type" value="Genomic_DNA"/>
</dbReference>
<dbReference type="InterPro" id="IPR027379">
    <property type="entry name" value="CLS_N"/>
</dbReference>
<reference evidence="8 9" key="1">
    <citation type="submission" date="2014-09" db="EMBL/GenBank/DDBJ databases">
        <title>Complete genome sequence of Endomicrobium proavitum.</title>
        <authorList>
            <person name="Zheng H."/>
        </authorList>
    </citation>
    <scope>NUCLEOTIDE SEQUENCE [LARGE SCALE GENOMIC DNA]</scope>
    <source>
        <strain evidence="8 9">Rsa215</strain>
    </source>
</reference>
<dbReference type="SMART" id="SM00155">
    <property type="entry name" value="PLDc"/>
    <property type="match status" value="2"/>
</dbReference>
<dbReference type="CDD" id="cd09157">
    <property type="entry name" value="PLDc_CLS_unchar2_1"/>
    <property type="match status" value="1"/>
</dbReference>
<gene>
    <name evidence="8" type="primary">cls</name>
    <name evidence="8" type="ORF">Epro_1256</name>
</gene>
<dbReference type="PANTHER" id="PTHR21248">
    <property type="entry name" value="CARDIOLIPIN SYNTHASE"/>
    <property type="match status" value="1"/>
</dbReference>
<protein>
    <submittedName>
        <fullName evidence="8">Cardiolipin synthase</fullName>
    </submittedName>
</protein>
<name>A0A0G3WL73_9BACT</name>
<dbReference type="STRING" id="1408281.Epro_1256"/>
<evidence type="ECO:0000259" key="7">
    <source>
        <dbReference type="PROSITE" id="PS50035"/>
    </source>
</evidence>
<dbReference type="SUPFAM" id="SSF56024">
    <property type="entry name" value="Phospholipase D/nuclease"/>
    <property type="match status" value="2"/>
</dbReference>
<dbReference type="PROSITE" id="PS50035">
    <property type="entry name" value="PLD"/>
    <property type="match status" value="2"/>
</dbReference>
<keyword evidence="3 6" id="KW-0812">Transmembrane</keyword>
<dbReference type="GO" id="GO:0032049">
    <property type="term" value="P:cardiolipin biosynthetic process"/>
    <property type="evidence" value="ECO:0007669"/>
    <property type="project" value="UniProtKB-ARBA"/>
</dbReference>
<dbReference type="PATRIC" id="fig|1408281.3.peg.1299"/>
<accession>A0A0G3WL73</accession>
<dbReference type="InterPro" id="IPR001736">
    <property type="entry name" value="PLipase_D/transphosphatidylase"/>
</dbReference>